<evidence type="ECO:0000313" key="1">
    <source>
        <dbReference type="EMBL" id="TXD92366.1"/>
    </source>
</evidence>
<accession>A0A5C6ZRP8</accession>
<evidence type="ECO:0000313" key="2">
    <source>
        <dbReference type="Proteomes" id="UP000321367"/>
    </source>
</evidence>
<dbReference type="Pfam" id="PF22612">
    <property type="entry name" value="GH113"/>
    <property type="match status" value="1"/>
</dbReference>
<dbReference type="RefSeq" id="WP_146933978.1">
    <property type="nucleotide sequence ID" value="NZ_CBCSHZ010000025.1"/>
</dbReference>
<keyword evidence="2" id="KW-1185">Reference proteome</keyword>
<name>A0A5C6ZRP8_9FLAO</name>
<comment type="caution">
    <text evidence="1">The sequence shown here is derived from an EMBL/GenBank/DDBJ whole genome shotgun (WGS) entry which is preliminary data.</text>
</comment>
<dbReference type="SUPFAM" id="SSF51445">
    <property type="entry name" value="(Trans)glycosidases"/>
    <property type="match status" value="1"/>
</dbReference>
<dbReference type="Proteomes" id="UP000321367">
    <property type="component" value="Unassembled WGS sequence"/>
</dbReference>
<sequence length="353" mass="41696">MHFRSISTFIRRRALNLQFIVIISLLMVITSCQGQKQQEKFNGVSLVASRESISSSHIKPILEINSNAVAVMPFGFMESLSSPDLKFNIERQWEGERLEGARKTTQLLHSQGLKVMIKPQIWIWKGEFTGNIKMTSEEDWKKFETNYEEFILLYAKMAAEENVELFCIGTELYEFANERKEFWEQLITKVRKIYKGKLTYAENWDKVEKVKFWNRLDFIGVDAYFPLSEGKSPNIEELRASWKPYKSQLRELSNKYDRKILFTEYGYRNTNYATRQPWDSSREEISMNYELQSNALSALYQEFWREDWFSGGFLWKWFHNHEQAGGLENNQFTPQNKPALKVVKGFYGGMVRD</sequence>
<dbReference type="OrthoDB" id="9773531at2"/>
<dbReference type="EMBL" id="VORY01000022">
    <property type="protein sequence ID" value="TXD92366.1"/>
    <property type="molecule type" value="Genomic_DNA"/>
</dbReference>
<gene>
    <name evidence="1" type="ORF">ES724_14105</name>
</gene>
<reference evidence="1 2" key="1">
    <citation type="submission" date="2019-08" db="EMBL/GenBank/DDBJ databases">
        <title>Genome sequence of Gillisia hiemivivida IC154 (type strain).</title>
        <authorList>
            <person name="Bowman J.P."/>
        </authorList>
    </citation>
    <scope>NUCLEOTIDE SEQUENCE [LARGE SCALE GENOMIC DNA]</scope>
    <source>
        <strain evidence="1 2">IC154</strain>
    </source>
</reference>
<dbReference type="InterPro" id="IPR055151">
    <property type="entry name" value="GH113"/>
</dbReference>
<proteinExistence type="predicted"/>
<dbReference type="PROSITE" id="PS51257">
    <property type="entry name" value="PROKAR_LIPOPROTEIN"/>
    <property type="match status" value="1"/>
</dbReference>
<dbReference type="AlphaFoldDB" id="A0A5C6ZRP8"/>
<dbReference type="Gene3D" id="3.20.20.80">
    <property type="entry name" value="Glycosidases"/>
    <property type="match status" value="1"/>
</dbReference>
<dbReference type="CDD" id="cd19608">
    <property type="entry name" value="GH113_mannanase-like"/>
    <property type="match status" value="1"/>
</dbReference>
<dbReference type="InterPro" id="IPR017853">
    <property type="entry name" value="GH"/>
</dbReference>
<protein>
    <submittedName>
        <fullName evidence="1">Glycoside hydrolase</fullName>
    </submittedName>
</protein>
<organism evidence="1 2">
    <name type="scientific">Gillisia hiemivivida</name>
    <dbReference type="NCBI Taxonomy" id="291190"/>
    <lineage>
        <taxon>Bacteria</taxon>
        <taxon>Pseudomonadati</taxon>
        <taxon>Bacteroidota</taxon>
        <taxon>Flavobacteriia</taxon>
        <taxon>Flavobacteriales</taxon>
        <taxon>Flavobacteriaceae</taxon>
        <taxon>Gillisia</taxon>
    </lineage>
</organism>
<dbReference type="GO" id="GO:0016787">
    <property type="term" value="F:hydrolase activity"/>
    <property type="evidence" value="ECO:0007669"/>
    <property type="project" value="UniProtKB-KW"/>
</dbReference>
<keyword evidence="1" id="KW-0378">Hydrolase</keyword>